<dbReference type="SUPFAM" id="SSF49265">
    <property type="entry name" value="Fibronectin type III"/>
    <property type="match status" value="1"/>
</dbReference>
<dbReference type="PANTHER" id="PTHR31594:SF15">
    <property type="entry name" value="VERRUCOTOXIN SUBUNIT BETA ISOFORM X1-RELATED"/>
    <property type="match status" value="1"/>
</dbReference>
<dbReference type="PANTHER" id="PTHR31594">
    <property type="entry name" value="AIG1-TYPE G DOMAIN-CONTAINING PROTEIN"/>
    <property type="match status" value="1"/>
</dbReference>
<dbReference type="Proteomes" id="UP001230051">
    <property type="component" value="Unassembled WGS sequence"/>
</dbReference>
<dbReference type="FunFam" id="3.40.50.300:FF:002049">
    <property type="entry name" value="Si:ch73-170d6.2"/>
    <property type="match status" value="1"/>
</dbReference>
<organism evidence="4 5">
    <name type="scientific">Acipenser oxyrinchus oxyrinchus</name>
    <dbReference type="NCBI Taxonomy" id="40147"/>
    <lineage>
        <taxon>Eukaryota</taxon>
        <taxon>Metazoa</taxon>
        <taxon>Chordata</taxon>
        <taxon>Craniata</taxon>
        <taxon>Vertebrata</taxon>
        <taxon>Euteleostomi</taxon>
        <taxon>Actinopterygii</taxon>
        <taxon>Chondrostei</taxon>
        <taxon>Acipenseriformes</taxon>
        <taxon>Acipenseridae</taxon>
        <taxon>Acipenser</taxon>
    </lineage>
</organism>
<evidence type="ECO:0000313" key="5">
    <source>
        <dbReference type="Proteomes" id="UP001230051"/>
    </source>
</evidence>
<dbReference type="PROSITE" id="PS00675">
    <property type="entry name" value="SIGMA54_INTERACT_1"/>
    <property type="match status" value="1"/>
</dbReference>
<accession>A0AAD8FS88</accession>
<dbReference type="SMART" id="SM00060">
    <property type="entry name" value="FN3"/>
    <property type="match status" value="2"/>
</dbReference>
<keyword evidence="5" id="KW-1185">Reference proteome</keyword>
<dbReference type="EMBL" id="JAGXEW010000031">
    <property type="protein sequence ID" value="KAK1155400.1"/>
    <property type="molecule type" value="Genomic_DNA"/>
</dbReference>
<dbReference type="InterPro" id="IPR025662">
    <property type="entry name" value="Sigma_54_int_dom_ATP-bd_1"/>
</dbReference>
<evidence type="ECO:0000259" key="3">
    <source>
        <dbReference type="PROSITE" id="PS50853"/>
    </source>
</evidence>
<comment type="similarity">
    <text evidence="1">Belongs to the TRAFAC class TrmE-Era-EngA-EngB-Septin-like GTPase superfamily. AIG1/Toc34/Toc159-like paraseptin GTPase family. IAN subfamily.</text>
</comment>
<feature type="domain" description="Fibronectin type-III" evidence="3">
    <location>
        <begin position="205"/>
        <end position="305"/>
    </location>
</feature>
<proteinExistence type="inferred from homology"/>
<dbReference type="PROSITE" id="PS50853">
    <property type="entry name" value="FN3"/>
    <property type="match status" value="2"/>
</dbReference>
<dbReference type="SUPFAM" id="SSF52540">
    <property type="entry name" value="P-loop containing nucleoside triphosphate hydrolases"/>
    <property type="match status" value="1"/>
</dbReference>
<dbReference type="Gene3D" id="2.60.40.10">
    <property type="entry name" value="Immunoglobulins"/>
    <property type="match status" value="2"/>
</dbReference>
<reference evidence="4" key="1">
    <citation type="submission" date="2022-02" db="EMBL/GenBank/DDBJ databases">
        <title>Atlantic sturgeon de novo genome assembly.</title>
        <authorList>
            <person name="Stock M."/>
            <person name="Klopp C."/>
            <person name="Guiguen Y."/>
            <person name="Cabau C."/>
            <person name="Parinello H."/>
            <person name="Santidrian Yebra-Pimentel E."/>
            <person name="Kuhl H."/>
            <person name="Dirks R.P."/>
            <person name="Guessner J."/>
            <person name="Wuertz S."/>
            <person name="Du K."/>
            <person name="Schartl M."/>
        </authorList>
    </citation>
    <scope>NUCLEOTIDE SEQUENCE</scope>
    <source>
        <strain evidence="4">STURGEONOMICS-FGT-2020</strain>
        <tissue evidence="4">Whole blood</tissue>
    </source>
</reference>
<evidence type="ECO:0000256" key="1">
    <source>
        <dbReference type="ARBA" id="ARBA00008535"/>
    </source>
</evidence>
<name>A0AAD8FS88_ACIOX</name>
<feature type="domain" description="Fibronectin type-III" evidence="3">
    <location>
        <begin position="110"/>
        <end position="203"/>
    </location>
</feature>
<dbReference type="CDD" id="cd00063">
    <property type="entry name" value="FN3"/>
    <property type="match status" value="2"/>
</dbReference>
<dbReference type="CDD" id="cd00882">
    <property type="entry name" value="Ras_like_GTPase"/>
    <property type="match status" value="1"/>
</dbReference>
<dbReference type="Pfam" id="PF04548">
    <property type="entry name" value="AIG1"/>
    <property type="match status" value="1"/>
</dbReference>
<dbReference type="InterPro" id="IPR036116">
    <property type="entry name" value="FN3_sf"/>
</dbReference>
<evidence type="ECO:0000256" key="2">
    <source>
        <dbReference type="ARBA" id="ARBA00022741"/>
    </source>
</evidence>
<protein>
    <submittedName>
        <fullName evidence="4">Titin-like</fullName>
    </submittedName>
</protein>
<keyword evidence="2" id="KW-0547">Nucleotide-binding</keyword>
<gene>
    <name evidence="4" type="primary">TTN</name>
    <name evidence="4" type="ORF">AOXY_G27225</name>
</gene>
<dbReference type="InterPro" id="IPR027417">
    <property type="entry name" value="P-loop_NTPase"/>
</dbReference>
<dbReference type="AlphaFoldDB" id="A0AAD8FS88"/>
<sequence length="723" mass="82041">MNENIVCFTFTSLYEHEPYLLELKDYLKTPISKYPQRLKRQDSKPWVCTDTIQKIKMTLKVFQELVDINRENKKTKFFIASKEDQEFPGACILLYENGSFESTYFKTPSKPDIPEVCSVTHDSVSLKTVPSSSDADQKLKWCLEYKCINQKKWAIQSVTGKTETFTVSGLLPNTKYEFRYTVEDKLGYTVSSDTTCSVKTYPASSPGHPSKYQVTPSSITITWKKPTVLGDAVTVCNYRIEYREEGQKQNEANSWLERKTEDEGCQFTLEDLKEKTPYRIRVSCDCGKDGTSSASNEVVIETLLKKMAAELIMDNQVATLIKQGIPSIYRLRLKDETPDNDGFFHKASFGHKMPNMQNKTILILGETGSGKTTLINGMINYILGVEWGDDFRFKLIHEETSKTQAEGPTSRITFYEIHHQKDFAIPFSLTIIDTPGIGDAKGITQDKRITDKIQEIFIGAKGIHSINAVCFVVQATLARLTHGQKYIFDSILSMFGKDIKENIQILVTFADGKVPSVLEVFKDSGVPCPKRNDGTPVHFKHNNSVLFACGDNTENISDRMLWKMGFSSMRNMFDELGKKETNSLQLTKEVIAERKKFEAALLGLQPVIKVCLMKLGEMRNAGQDPEQHNWENQTEKDYQEYENLEKQYGRETGVKMDGVQIIQKSLNLIKQLSKSYSQLQEIALWPNLLSAPGYNELIKISQKEEVEAGVELLGRSVGILKML</sequence>
<dbReference type="Gene3D" id="3.40.50.300">
    <property type="entry name" value="P-loop containing nucleotide triphosphate hydrolases"/>
    <property type="match status" value="1"/>
</dbReference>
<comment type="caution">
    <text evidence="4">The sequence shown here is derived from an EMBL/GenBank/DDBJ whole genome shotgun (WGS) entry which is preliminary data.</text>
</comment>
<dbReference type="InterPro" id="IPR003961">
    <property type="entry name" value="FN3_dom"/>
</dbReference>
<dbReference type="GO" id="GO:0005525">
    <property type="term" value="F:GTP binding"/>
    <property type="evidence" value="ECO:0007669"/>
    <property type="project" value="InterPro"/>
</dbReference>
<dbReference type="InterPro" id="IPR013783">
    <property type="entry name" value="Ig-like_fold"/>
</dbReference>
<dbReference type="Pfam" id="PF00041">
    <property type="entry name" value="fn3"/>
    <property type="match status" value="1"/>
</dbReference>
<dbReference type="InterPro" id="IPR006703">
    <property type="entry name" value="G_AIG1"/>
</dbReference>
<dbReference type="InterPro" id="IPR052090">
    <property type="entry name" value="Cytolytic_pore-forming_toxin"/>
</dbReference>
<dbReference type="Pfam" id="PF18078">
    <property type="entry name" value="Thioredoxin_11"/>
    <property type="match status" value="1"/>
</dbReference>
<dbReference type="InterPro" id="IPR040581">
    <property type="entry name" value="Thioredoxin_11"/>
</dbReference>
<evidence type="ECO:0000313" key="4">
    <source>
        <dbReference type="EMBL" id="KAK1155400.1"/>
    </source>
</evidence>